<evidence type="ECO:0000313" key="9">
    <source>
        <dbReference type="EMBL" id="AFS52266.1"/>
    </source>
</evidence>
<proteinExistence type="inferred from homology"/>
<accession>J9Z830</accession>
<dbReference type="InterPro" id="IPR002104">
    <property type="entry name" value="Integrase_catalytic"/>
</dbReference>
<keyword evidence="4" id="KW-0233">DNA recombination</keyword>
<dbReference type="RefSeq" id="WP_014959790.1">
    <property type="nucleotide sequence ID" value="NC_018649.1"/>
</dbReference>
<evidence type="ECO:0000259" key="7">
    <source>
        <dbReference type="PROSITE" id="PS51898"/>
    </source>
</evidence>
<dbReference type="PROSITE" id="PS51900">
    <property type="entry name" value="CB"/>
    <property type="match status" value="1"/>
</dbReference>
<dbReference type="Gene3D" id="3.30.160.390">
    <property type="entry name" value="Integrase, DNA-binding domain"/>
    <property type="match status" value="1"/>
</dbReference>
<gene>
    <name evidence="9" type="ordered locus">LFML04_0012</name>
</gene>
<evidence type="ECO:0000256" key="3">
    <source>
        <dbReference type="ARBA" id="ARBA00023125"/>
    </source>
</evidence>
<keyword evidence="3 5" id="KW-0238">DNA-binding</keyword>
<dbReference type="InterPro" id="IPR025166">
    <property type="entry name" value="Integrase_DNA_bind_dom"/>
</dbReference>
<dbReference type="Pfam" id="PF00589">
    <property type="entry name" value="Phage_integrase"/>
    <property type="match status" value="1"/>
</dbReference>
<organism evidence="9 10">
    <name type="scientific">Leptospirillum ferriphilum (strain ML-04)</name>
    <dbReference type="NCBI Taxonomy" id="1048260"/>
    <lineage>
        <taxon>Bacteria</taxon>
        <taxon>Pseudomonadati</taxon>
        <taxon>Nitrospirota</taxon>
        <taxon>Nitrospiria</taxon>
        <taxon>Nitrospirales</taxon>
        <taxon>Nitrospiraceae</taxon>
        <taxon>Leptospirillum</taxon>
    </lineage>
</organism>
<dbReference type="InterPro" id="IPR050808">
    <property type="entry name" value="Phage_Integrase"/>
</dbReference>
<dbReference type="STRING" id="1048260.LFML04_0012"/>
<dbReference type="EMBL" id="CP002919">
    <property type="protein sequence ID" value="AFS52266.1"/>
    <property type="molecule type" value="Genomic_DNA"/>
</dbReference>
<dbReference type="GO" id="GO:0003677">
    <property type="term" value="F:DNA binding"/>
    <property type="evidence" value="ECO:0007669"/>
    <property type="project" value="UniProtKB-UniRule"/>
</dbReference>
<dbReference type="PATRIC" id="fig|1048260.3.peg.12"/>
<dbReference type="AlphaFoldDB" id="J9Z830"/>
<dbReference type="InterPro" id="IPR038488">
    <property type="entry name" value="Integrase_DNA-bd_sf"/>
</dbReference>
<feature type="domain" description="Core-binding (CB)" evidence="8">
    <location>
        <begin position="44"/>
        <end position="125"/>
    </location>
</feature>
<keyword evidence="2" id="KW-0229">DNA integration</keyword>
<dbReference type="PROSITE" id="PS51898">
    <property type="entry name" value="TYR_RECOMBINASE"/>
    <property type="match status" value="1"/>
</dbReference>
<dbReference type="HOGENOM" id="CLU_027562_0_0_0"/>
<dbReference type="InterPro" id="IPR053876">
    <property type="entry name" value="Phage_int_M"/>
</dbReference>
<feature type="region of interest" description="Disordered" evidence="6">
    <location>
        <begin position="1"/>
        <end position="43"/>
    </location>
</feature>
<sequence length="353" mass="40365">MGVYPETSLREARERRDEAKKKIESGIDPSHARKAKKESDSGADTFETIAREWFEKFSPTWSPSHGDRIIRRLERDIFPWLGKRSIKDIKAPEFLAVLRRIESRGAVETAHRASQNCGQVFRYAAAMGRTEGDPSGDLRGAIPPTTTKHHASITDPKEIGGLLRAIDSYEGGLVVRCALKLAPLVFVRPGELRRAEWSEIDFEKMEWRIPAEKMKMREQHIVPLSRQALGILRELQPLTGEGKYLFPSPRSWDRPMSENAVLAALRRMGYSGDQMTGHGFRSMASTILIEQGWNRDAIERQLAHAERDEIRAAYNYAQHLPERRKMMQAWANYLDELRIDGQILPFKTKEGMK</sequence>
<dbReference type="InterPro" id="IPR044068">
    <property type="entry name" value="CB"/>
</dbReference>
<evidence type="ECO:0000259" key="8">
    <source>
        <dbReference type="PROSITE" id="PS51900"/>
    </source>
</evidence>
<dbReference type="Pfam" id="PF13356">
    <property type="entry name" value="Arm-DNA-bind_3"/>
    <property type="match status" value="1"/>
</dbReference>
<dbReference type="InterPro" id="IPR011010">
    <property type="entry name" value="DNA_brk_join_enz"/>
</dbReference>
<dbReference type="Proteomes" id="UP000006177">
    <property type="component" value="Chromosome"/>
</dbReference>
<dbReference type="InterPro" id="IPR010998">
    <property type="entry name" value="Integrase_recombinase_N"/>
</dbReference>
<dbReference type="PANTHER" id="PTHR30629:SF2">
    <property type="entry name" value="PROPHAGE INTEGRASE INTS-RELATED"/>
    <property type="match status" value="1"/>
</dbReference>
<evidence type="ECO:0000256" key="1">
    <source>
        <dbReference type="ARBA" id="ARBA00008857"/>
    </source>
</evidence>
<dbReference type="Pfam" id="PF22022">
    <property type="entry name" value="Phage_int_M"/>
    <property type="match status" value="1"/>
</dbReference>
<reference evidence="9 10" key="1">
    <citation type="journal article" date="2011" name="J. Microbiol.">
        <title>Complete genome of Leptospirillum ferriphilum ML-04 provides insight into its physiology and environmental adaptation.</title>
        <authorList>
            <person name="Mi S."/>
            <person name="Song J."/>
            <person name="Lin J."/>
            <person name="Che Y."/>
            <person name="Zheng H."/>
            <person name="Lin J."/>
        </authorList>
    </citation>
    <scope>NUCLEOTIDE SEQUENCE [LARGE SCALE GENOMIC DNA]</scope>
    <source>
        <strain evidence="9 10">ML-04</strain>
    </source>
</reference>
<feature type="domain" description="Tyr recombinase" evidence="7">
    <location>
        <begin position="149"/>
        <end position="332"/>
    </location>
</feature>
<feature type="compositionally biased region" description="Basic and acidic residues" evidence="6">
    <location>
        <begin position="8"/>
        <end position="25"/>
    </location>
</feature>
<dbReference type="GO" id="GO:0015074">
    <property type="term" value="P:DNA integration"/>
    <property type="evidence" value="ECO:0007669"/>
    <property type="project" value="UniProtKB-KW"/>
</dbReference>
<evidence type="ECO:0000313" key="10">
    <source>
        <dbReference type="Proteomes" id="UP000006177"/>
    </source>
</evidence>
<evidence type="ECO:0000256" key="2">
    <source>
        <dbReference type="ARBA" id="ARBA00022908"/>
    </source>
</evidence>
<evidence type="ECO:0000256" key="6">
    <source>
        <dbReference type="SAM" id="MobiDB-lite"/>
    </source>
</evidence>
<protein>
    <submittedName>
        <fullName evidence="9">Phage integrase family protein</fullName>
    </submittedName>
</protein>
<evidence type="ECO:0000256" key="5">
    <source>
        <dbReference type="PROSITE-ProRule" id="PRU01248"/>
    </source>
</evidence>
<dbReference type="CDD" id="cd00801">
    <property type="entry name" value="INT_P4_C"/>
    <property type="match status" value="1"/>
</dbReference>
<comment type="similarity">
    <text evidence="1">Belongs to the 'phage' integrase family.</text>
</comment>
<name>J9Z830_LEPFM</name>
<dbReference type="Gene3D" id="1.10.150.130">
    <property type="match status" value="1"/>
</dbReference>
<dbReference type="InterPro" id="IPR013762">
    <property type="entry name" value="Integrase-like_cat_sf"/>
</dbReference>
<dbReference type="KEGG" id="lfi:LFML04_0012"/>
<dbReference type="GO" id="GO:0006310">
    <property type="term" value="P:DNA recombination"/>
    <property type="evidence" value="ECO:0007669"/>
    <property type="project" value="UniProtKB-KW"/>
</dbReference>
<dbReference type="Gene3D" id="1.10.443.10">
    <property type="entry name" value="Intergrase catalytic core"/>
    <property type="match status" value="1"/>
</dbReference>
<dbReference type="SUPFAM" id="SSF56349">
    <property type="entry name" value="DNA breaking-rejoining enzymes"/>
    <property type="match status" value="1"/>
</dbReference>
<dbReference type="PANTHER" id="PTHR30629">
    <property type="entry name" value="PROPHAGE INTEGRASE"/>
    <property type="match status" value="1"/>
</dbReference>
<evidence type="ECO:0000256" key="4">
    <source>
        <dbReference type="ARBA" id="ARBA00023172"/>
    </source>
</evidence>